<dbReference type="Proteomes" id="UP000274097">
    <property type="component" value="Unassembled WGS sequence"/>
</dbReference>
<organism evidence="6 9">
    <name type="scientific">Teichococcus wenyumeiae</name>
    <dbReference type="NCBI Taxonomy" id="2478470"/>
    <lineage>
        <taxon>Bacteria</taxon>
        <taxon>Pseudomonadati</taxon>
        <taxon>Pseudomonadota</taxon>
        <taxon>Alphaproteobacteria</taxon>
        <taxon>Acetobacterales</taxon>
        <taxon>Roseomonadaceae</taxon>
        <taxon>Roseomonas</taxon>
    </lineage>
</organism>
<dbReference type="Proteomes" id="UP000278036">
    <property type="component" value="Unassembled WGS sequence"/>
</dbReference>
<evidence type="ECO:0000256" key="3">
    <source>
        <dbReference type="ARBA" id="ARBA00022989"/>
    </source>
</evidence>
<protein>
    <submittedName>
        <fullName evidence="6">DUF1656 domain-containing protein</fullName>
    </submittedName>
</protein>
<evidence type="ECO:0000256" key="4">
    <source>
        <dbReference type="ARBA" id="ARBA00023136"/>
    </source>
</evidence>
<proteinExistence type="predicted"/>
<dbReference type="FunCoup" id="A0A3A9JB74">
    <property type="interactions" value="35"/>
</dbReference>
<evidence type="ECO:0000313" key="8">
    <source>
        <dbReference type="Proteomes" id="UP000274097"/>
    </source>
</evidence>
<keyword evidence="8" id="KW-1185">Reference proteome</keyword>
<keyword evidence="1" id="KW-1003">Cell membrane</keyword>
<dbReference type="EMBL" id="RFLX01000011">
    <property type="protein sequence ID" value="RMI20474.1"/>
    <property type="molecule type" value="Genomic_DNA"/>
</dbReference>
<feature type="transmembrane region" description="Helical" evidence="5">
    <location>
        <begin position="45"/>
        <end position="63"/>
    </location>
</feature>
<sequence>MLSEINIAGVYLAPIVVEGLVGLAIFLICRFLLGRLGLLHRLWHPALFEVALFLSIVSLLVLLR</sequence>
<dbReference type="InParanoid" id="A0A3A9JB74"/>
<evidence type="ECO:0000256" key="1">
    <source>
        <dbReference type="ARBA" id="ARBA00022475"/>
    </source>
</evidence>
<dbReference type="InterPro" id="IPR012451">
    <property type="entry name" value="DUF1656"/>
</dbReference>
<feature type="transmembrane region" description="Helical" evidence="5">
    <location>
        <begin position="12"/>
        <end position="33"/>
    </location>
</feature>
<dbReference type="AlphaFoldDB" id="A0A3A9JB74"/>
<comment type="caution">
    <text evidence="6">The sequence shown here is derived from an EMBL/GenBank/DDBJ whole genome shotgun (WGS) entry which is preliminary data.</text>
</comment>
<evidence type="ECO:0000313" key="9">
    <source>
        <dbReference type="Proteomes" id="UP000278036"/>
    </source>
</evidence>
<gene>
    <name evidence="6" type="ORF">D6Z83_13170</name>
    <name evidence="7" type="ORF">EBE87_15105</name>
</gene>
<evidence type="ECO:0000313" key="7">
    <source>
        <dbReference type="EMBL" id="RMI20474.1"/>
    </source>
</evidence>
<dbReference type="EMBL" id="RAQU01000072">
    <property type="protein sequence ID" value="RKK03732.1"/>
    <property type="molecule type" value="Genomic_DNA"/>
</dbReference>
<keyword evidence="2 5" id="KW-0812">Transmembrane</keyword>
<evidence type="ECO:0000313" key="6">
    <source>
        <dbReference type="EMBL" id="RKK03732.1"/>
    </source>
</evidence>
<dbReference type="RefSeq" id="WP_120638761.1">
    <property type="nucleotide sequence ID" value="NZ_RAQU01000072.1"/>
</dbReference>
<evidence type="ECO:0000256" key="2">
    <source>
        <dbReference type="ARBA" id="ARBA00022692"/>
    </source>
</evidence>
<reference evidence="6 9" key="1">
    <citation type="submission" date="2018-09" db="EMBL/GenBank/DDBJ databases">
        <title>Roseomonas sp. nov., isolated from feces of Tibetan antelopes in the Qinghai-Tibet plateau, China.</title>
        <authorList>
            <person name="Tian Z."/>
        </authorList>
    </citation>
    <scope>NUCLEOTIDE SEQUENCE [LARGE SCALE GENOMIC DNA]</scope>
    <source>
        <strain evidence="7 8">Z23</strain>
        <strain evidence="6 9">Z24</strain>
    </source>
</reference>
<dbReference type="Pfam" id="PF07869">
    <property type="entry name" value="DUF1656"/>
    <property type="match status" value="1"/>
</dbReference>
<accession>A0A3A9JB74</accession>
<name>A0A3A9JB74_9PROT</name>
<evidence type="ECO:0000256" key="5">
    <source>
        <dbReference type="SAM" id="Phobius"/>
    </source>
</evidence>
<keyword evidence="4 5" id="KW-0472">Membrane</keyword>
<keyword evidence="3 5" id="KW-1133">Transmembrane helix</keyword>